<reference evidence="2" key="1">
    <citation type="submission" date="2023-06" db="EMBL/GenBank/DDBJ databases">
        <authorList>
            <person name="Delattre M."/>
        </authorList>
    </citation>
    <scope>NUCLEOTIDE SEQUENCE</scope>
    <source>
        <strain evidence="2">AF72</strain>
    </source>
</reference>
<comment type="caution">
    <text evidence="2">The sequence shown here is derived from an EMBL/GenBank/DDBJ whole genome shotgun (WGS) entry which is preliminary data.</text>
</comment>
<dbReference type="EMBL" id="CATQJA010002665">
    <property type="protein sequence ID" value="CAJ0583816.1"/>
    <property type="molecule type" value="Genomic_DNA"/>
</dbReference>
<evidence type="ECO:0000313" key="2">
    <source>
        <dbReference type="EMBL" id="CAJ0583816.1"/>
    </source>
</evidence>
<keyword evidence="3" id="KW-1185">Reference proteome</keyword>
<evidence type="ECO:0000256" key="1">
    <source>
        <dbReference type="SAM" id="MobiDB-lite"/>
    </source>
</evidence>
<feature type="region of interest" description="Disordered" evidence="1">
    <location>
        <begin position="120"/>
        <end position="162"/>
    </location>
</feature>
<sequence>MFQNIQNYAGSLAQTGQALANSAQALAQEVQIVQNMGMVSTPFPGNSLQGFQPSPLSGDGMIGSAVPMPYSDSQISQFGFNSQGMPVRIPTEMQQQYAQQQSQQRVQNADGSYTVFTTTRQRGQRAGQGQGQGQNGEANRNPREQTRTNVGEQQRRAKSVPRKIEKDPFEGLEGGLYSKGEVARNRNYLEDEEEDQVPAAGYSGHIPAYKRISVGKNFHTAALEAKKEYIKQRYGEKDLGDSVQAVRGGVQFDESSPDWLNPQLQNMAISGQQNLQSNAQNLGHNVHQYANEYAQQGQNYIQQGQNYVHQLGQGMQPSRSMNNVQQYANYNPQNYQHNVQNLPY</sequence>
<feature type="non-terminal residue" evidence="2">
    <location>
        <position position="344"/>
    </location>
</feature>
<gene>
    <name evidence="2" type="ORF">MSPICULIGERA_LOCUS21885</name>
</gene>
<dbReference type="Proteomes" id="UP001177023">
    <property type="component" value="Unassembled WGS sequence"/>
</dbReference>
<proteinExistence type="predicted"/>
<organism evidence="2 3">
    <name type="scientific">Mesorhabditis spiculigera</name>
    <dbReference type="NCBI Taxonomy" id="96644"/>
    <lineage>
        <taxon>Eukaryota</taxon>
        <taxon>Metazoa</taxon>
        <taxon>Ecdysozoa</taxon>
        <taxon>Nematoda</taxon>
        <taxon>Chromadorea</taxon>
        <taxon>Rhabditida</taxon>
        <taxon>Rhabditina</taxon>
        <taxon>Rhabditomorpha</taxon>
        <taxon>Rhabditoidea</taxon>
        <taxon>Rhabditidae</taxon>
        <taxon>Mesorhabditinae</taxon>
        <taxon>Mesorhabditis</taxon>
    </lineage>
</organism>
<protein>
    <submittedName>
        <fullName evidence="2">Uncharacterized protein</fullName>
    </submittedName>
</protein>
<name>A0AA36DAM5_9BILA</name>
<accession>A0AA36DAM5</accession>
<dbReference type="AlphaFoldDB" id="A0AA36DAM5"/>
<evidence type="ECO:0000313" key="3">
    <source>
        <dbReference type="Proteomes" id="UP001177023"/>
    </source>
</evidence>